<dbReference type="Gene3D" id="2.40.170.20">
    <property type="entry name" value="TonB-dependent receptor, beta-barrel domain"/>
    <property type="match status" value="1"/>
</dbReference>
<dbReference type="InterPro" id="IPR036942">
    <property type="entry name" value="Beta-barrel_TonB_sf"/>
</dbReference>
<evidence type="ECO:0000256" key="15">
    <source>
        <dbReference type="RuleBase" id="RU003357"/>
    </source>
</evidence>
<dbReference type="OrthoDB" id="174652at2"/>
<dbReference type="NCBIfam" id="TIGR01783">
    <property type="entry name" value="TonB-siderophor"/>
    <property type="match status" value="1"/>
</dbReference>
<comment type="similarity">
    <text evidence="2 14 15">Belongs to the TonB-dependent receptor family.</text>
</comment>
<dbReference type="InterPro" id="IPR037066">
    <property type="entry name" value="Plug_dom_sf"/>
</dbReference>
<dbReference type="GO" id="GO:0009279">
    <property type="term" value="C:cell outer membrane"/>
    <property type="evidence" value="ECO:0007669"/>
    <property type="project" value="UniProtKB-SubCell"/>
</dbReference>
<dbReference type="Pfam" id="PF00593">
    <property type="entry name" value="TonB_dep_Rec_b-barrel"/>
    <property type="match status" value="1"/>
</dbReference>
<evidence type="ECO:0000256" key="10">
    <source>
        <dbReference type="ARBA" id="ARBA00023077"/>
    </source>
</evidence>
<dbReference type="PANTHER" id="PTHR32552">
    <property type="entry name" value="FERRICHROME IRON RECEPTOR-RELATED"/>
    <property type="match status" value="1"/>
</dbReference>
<dbReference type="SUPFAM" id="SSF56935">
    <property type="entry name" value="Porins"/>
    <property type="match status" value="1"/>
</dbReference>
<reference evidence="19 20" key="1">
    <citation type="submission" date="2018-10" db="EMBL/GenBank/DDBJ databases">
        <title>Robbsia sp. DHC34, isolated from soil.</title>
        <authorList>
            <person name="Gao Z.-H."/>
            <person name="Qiu L.-H."/>
        </authorList>
    </citation>
    <scope>NUCLEOTIDE SEQUENCE [LARGE SCALE GENOMIC DNA]</scope>
    <source>
        <strain evidence="19 20">DHC34</strain>
    </source>
</reference>
<evidence type="ECO:0000256" key="9">
    <source>
        <dbReference type="ARBA" id="ARBA00023065"/>
    </source>
</evidence>
<dbReference type="CDD" id="cd01347">
    <property type="entry name" value="ligand_gated_channel"/>
    <property type="match status" value="1"/>
</dbReference>
<evidence type="ECO:0000256" key="7">
    <source>
        <dbReference type="ARBA" id="ARBA00022729"/>
    </source>
</evidence>
<protein>
    <submittedName>
        <fullName evidence="19">TonB-dependent siderophore receptor</fullName>
    </submittedName>
</protein>
<dbReference type="RefSeq" id="WP_121085091.1">
    <property type="nucleotide sequence ID" value="NZ_RBZU01000002.1"/>
</dbReference>
<keyword evidence="7 17" id="KW-0732">Signal</keyword>
<comment type="caution">
    <text evidence="19">The sequence shown here is derived from an EMBL/GenBank/DDBJ whole genome shotgun (WGS) entry which is preliminary data.</text>
</comment>
<dbReference type="SMART" id="SM00965">
    <property type="entry name" value="STN"/>
    <property type="match status" value="1"/>
</dbReference>
<feature type="region of interest" description="Disordered" evidence="16">
    <location>
        <begin position="156"/>
        <end position="180"/>
    </location>
</feature>
<keyword evidence="6 14" id="KW-0812">Transmembrane</keyword>
<evidence type="ECO:0000256" key="11">
    <source>
        <dbReference type="ARBA" id="ARBA00023136"/>
    </source>
</evidence>
<accession>A0A494YBX3</accession>
<evidence type="ECO:0000256" key="16">
    <source>
        <dbReference type="SAM" id="MobiDB-lite"/>
    </source>
</evidence>
<evidence type="ECO:0000256" key="4">
    <source>
        <dbReference type="ARBA" id="ARBA00022452"/>
    </source>
</evidence>
<evidence type="ECO:0000256" key="1">
    <source>
        <dbReference type="ARBA" id="ARBA00004571"/>
    </source>
</evidence>
<dbReference type="GO" id="GO:0015344">
    <property type="term" value="F:siderophore uptake transmembrane transporter activity"/>
    <property type="evidence" value="ECO:0007669"/>
    <property type="project" value="TreeGrafter"/>
</dbReference>
<feature type="signal peptide" evidence="17">
    <location>
        <begin position="1"/>
        <end position="34"/>
    </location>
</feature>
<evidence type="ECO:0000256" key="6">
    <source>
        <dbReference type="ARBA" id="ARBA00022692"/>
    </source>
</evidence>
<name>A0A494YBX3_9BURK</name>
<evidence type="ECO:0000256" key="3">
    <source>
        <dbReference type="ARBA" id="ARBA00022448"/>
    </source>
</evidence>
<dbReference type="GO" id="GO:0015891">
    <property type="term" value="P:siderophore transport"/>
    <property type="evidence" value="ECO:0007669"/>
    <property type="project" value="InterPro"/>
</dbReference>
<dbReference type="EMBL" id="RBZU01000002">
    <property type="protein sequence ID" value="RKP57780.1"/>
    <property type="molecule type" value="Genomic_DNA"/>
</dbReference>
<evidence type="ECO:0000313" key="20">
    <source>
        <dbReference type="Proteomes" id="UP000270342"/>
    </source>
</evidence>
<proteinExistence type="inferred from homology"/>
<dbReference type="Gene3D" id="2.170.130.10">
    <property type="entry name" value="TonB-dependent receptor, plug domain"/>
    <property type="match status" value="1"/>
</dbReference>
<dbReference type="AlphaFoldDB" id="A0A494YBX3"/>
<dbReference type="Gene3D" id="3.55.50.30">
    <property type="match status" value="1"/>
</dbReference>
<evidence type="ECO:0000256" key="5">
    <source>
        <dbReference type="ARBA" id="ARBA00022496"/>
    </source>
</evidence>
<keyword evidence="13 14" id="KW-0998">Cell outer membrane</keyword>
<evidence type="ECO:0000256" key="12">
    <source>
        <dbReference type="ARBA" id="ARBA00023170"/>
    </source>
</evidence>
<gene>
    <name evidence="19" type="ORF">D7S86_07560</name>
</gene>
<dbReference type="InterPro" id="IPR039426">
    <property type="entry name" value="TonB-dep_rcpt-like"/>
</dbReference>
<keyword evidence="10 15" id="KW-0798">TonB box</keyword>
<dbReference type="InterPro" id="IPR010105">
    <property type="entry name" value="TonB_sidphr_rcpt"/>
</dbReference>
<dbReference type="Proteomes" id="UP000270342">
    <property type="component" value="Unassembled WGS sequence"/>
</dbReference>
<evidence type="ECO:0000259" key="18">
    <source>
        <dbReference type="SMART" id="SM00965"/>
    </source>
</evidence>
<evidence type="ECO:0000313" key="19">
    <source>
        <dbReference type="EMBL" id="RKP57780.1"/>
    </source>
</evidence>
<keyword evidence="11 14" id="KW-0472">Membrane</keyword>
<evidence type="ECO:0000256" key="14">
    <source>
        <dbReference type="PROSITE-ProRule" id="PRU01360"/>
    </source>
</evidence>
<dbReference type="PROSITE" id="PS52016">
    <property type="entry name" value="TONB_DEPENDENT_REC_3"/>
    <property type="match status" value="1"/>
</dbReference>
<dbReference type="InterPro" id="IPR011662">
    <property type="entry name" value="Secretin/TonB_short_N"/>
</dbReference>
<comment type="subcellular location">
    <subcellularLocation>
        <location evidence="1 14">Cell outer membrane</location>
        <topology evidence="1 14">Multi-pass membrane protein</topology>
    </subcellularLocation>
</comment>
<dbReference type="InterPro" id="IPR012910">
    <property type="entry name" value="Plug_dom"/>
</dbReference>
<dbReference type="InterPro" id="IPR000531">
    <property type="entry name" value="Beta-barrel_TonB"/>
</dbReference>
<dbReference type="PANTHER" id="PTHR32552:SF68">
    <property type="entry name" value="FERRICHROME OUTER MEMBRANE TRANSPORTER_PHAGE RECEPTOR"/>
    <property type="match status" value="1"/>
</dbReference>
<keyword evidence="12 19" id="KW-0675">Receptor</keyword>
<keyword evidence="4 14" id="KW-1134">Transmembrane beta strand</keyword>
<evidence type="ECO:0000256" key="2">
    <source>
        <dbReference type="ARBA" id="ARBA00009810"/>
    </source>
</evidence>
<organism evidence="19 20">
    <name type="scientific">Pararobbsia silviterrae</name>
    <dbReference type="NCBI Taxonomy" id="1792498"/>
    <lineage>
        <taxon>Bacteria</taxon>
        <taxon>Pseudomonadati</taxon>
        <taxon>Pseudomonadota</taxon>
        <taxon>Betaproteobacteria</taxon>
        <taxon>Burkholderiales</taxon>
        <taxon>Burkholderiaceae</taxon>
        <taxon>Pararobbsia</taxon>
    </lineage>
</organism>
<evidence type="ECO:0000256" key="8">
    <source>
        <dbReference type="ARBA" id="ARBA00023004"/>
    </source>
</evidence>
<keyword evidence="8" id="KW-0408">Iron</keyword>
<feature type="domain" description="Secretin/TonB short N-terminal" evidence="18">
    <location>
        <begin position="63"/>
        <end position="114"/>
    </location>
</feature>
<feature type="chain" id="PRO_5019791521" evidence="17">
    <location>
        <begin position="35"/>
        <end position="806"/>
    </location>
</feature>
<dbReference type="Pfam" id="PF07715">
    <property type="entry name" value="Plug"/>
    <property type="match status" value="1"/>
</dbReference>
<keyword evidence="9" id="KW-0406">Ion transport</keyword>
<keyword evidence="3 14" id="KW-0813">Transport</keyword>
<keyword evidence="20" id="KW-1185">Reference proteome</keyword>
<dbReference type="GO" id="GO:0038023">
    <property type="term" value="F:signaling receptor activity"/>
    <property type="evidence" value="ECO:0007669"/>
    <property type="project" value="InterPro"/>
</dbReference>
<sequence length="806" mass="87218">MNEIKKGVSARTALRRTAAAWAVAQMFVSLGAYAQDSTVRHAFHLPAGTLESTLLKIAQEGGQDISFDTATVAQLKSVPIEGTYTTDEAIDRALAGSGLERVTTASGAVAIRKSSGNANGAKAGAVAAGAPAANASAAEPGTDVVTELPLVSVQAQRDSQGNGYISDNSTTATRTDTPVSETPQSITVLNSELIQQQNAQTISEVVRNASGVQVQTTPFAGDQYTIRGYAGSNVLSNGLPQITSEGASSLMPTIGVASVEILKGPSAILAGTAEPGGVVNIVKKTPDADPFHEVQLGVGSFGELMAAIDSTGALTDDKKLQYRLIMSVDGASTTDMGYDGKKNFYFSPSIRWKDADNDFILNYTRTVATMPFPSFTYGANGSPVRDIPDSPIGNASDHFGLQEDDLTYTFEHDFDSHLSFTSKGQYTHARDEQQAWGPVALLDGAPNYDAVLLGYDTHQVTSGWAFDNYLTAKYSFGKLKSVTMAGFDYVDSRTEQYQSESTGIMVVGVGDGWGTAPNAQTDGPYDGYTIGYQEFGGFIQQQFEYERLHILASIRASSYWAMPTFSTDAPSPHETAYTPNVGVLYDLTDWVSAYANYMRGFYPSTLLTYPDGQLPPQQSKQIEAGFKFHFFDDKLQVTTSAFRQSYTNAYISDPEHYDYYLAVPGMTNRGFEIDVSGSPLRNVNMVGSYTYLDSNHANMVTQFWLPHHTASLWTTYNFDTELLHGLGVGVGLFYTGRYYVGDDKAVAIGSQVETDLGVFYKRKQYTLNLSVKNLFNRYLYGTGATDPSFIPLGPSRTVMLTGAYDF</sequence>
<keyword evidence="5" id="KW-0410">Iron transport</keyword>
<evidence type="ECO:0000256" key="13">
    <source>
        <dbReference type="ARBA" id="ARBA00023237"/>
    </source>
</evidence>
<evidence type="ECO:0000256" key="17">
    <source>
        <dbReference type="SAM" id="SignalP"/>
    </source>
</evidence>